<gene>
    <name evidence="2" type="ORF">B0J15DRAFT_466465</name>
</gene>
<keyword evidence="3" id="KW-1185">Reference proteome</keyword>
<dbReference type="EMBL" id="JAGTJS010000010">
    <property type="protein sequence ID" value="KAH7254812.1"/>
    <property type="molecule type" value="Genomic_DNA"/>
</dbReference>
<protein>
    <submittedName>
        <fullName evidence="2">Uncharacterized protein</fullName>
    </submittedName>
</protein>
<evidence type="ECO:0000313" key="2">
    <source>
        <dbReference type="EMBL" id="KAH7254812.1"/>
    </source>
</evidence>
<accession>A0A9P9HDU2</accession>
<sequence>MSDQQQPRPALLSARRRFGRCEPFRRFDHVASHASVAALSIGTMTVDCQFLFEKSQWGVLSQNRFPAGNIYMDLNFGPPQGCKVKSATVTVTLDEYDECLDSYKTQTRRGRQKPACPVQMTDCYGPRHLVGEEKSTEFKQTMSVAPEIHVLGGGASGVGVNAEKAFKSSSRWSFNGQLLPGKGLWTYKTLNQSYRNNCVHTAFSFQHGGQPFLMKVEIEGKLGWSKRLESKLKFGSFNNKEEGQTRSLIDFREPEPFQKRLDELAKSLPRAMELENHQDIPIEIPDTAVASFQPTPPEAEDSANCEVESSQGGVSKREPLDSAAPLEAPKVLQGRQNQAIEATQDPTDPTVENMTRMFRRMTRPIGQEIIGKPLESSLSSASSTVVAPEEEQERMTCQTDETKPQLALSGLDADQEAMLKILQIPALLTFLQLIATLMNMLPGPKKTQDYDAVARCRCLIFFANPSFGNEVRCCGHGNVRDAKYPMAS</sequence>
<comment type="caution">
    <text evidence="2">The sequence shown here is derived from an EMBL/GenBank/DDBJ whole genome shotgun (WGS) entry which is preliminary data.</text>
</comment>
<evidence type="ECO:0000256" key="1">
    <source>
        <dbReference type="SAM" id="MobiDB-lite"/>
    </source>
</evidence>
<name>A0A9P9HDU2_FUSSL</name>
<dbReference type="AlphaFoldDB" id="A0A9P9HDU2"/>
<evidence type="ECO:0000313" key="3">
    <source>
        <dbReference type="Proteomes" id="UP000736672"/>
    </source>
</evidence>
<dbReference type="Proteomes" id="UP000736672">
    <property type="component" value="Unassembled WGS sequence"/>
</dbReference>
<feature type="region of interest" description="Disordered" evidence="1">
    <location>
        <begin position="291"/>
        <end position="322"/>
    </location>
</feature>
<dbReference type="OrthoDB" id="3922785at2759"/>
<reference evidence="2" key="1">
    <citation type="journal article" date="2021" name="Nat. Commun.">
        <title>Genetic determinants of endophytism in the Arabidopsis root mycobiome.</title>
        <authorList>
            <person name="Mesny F."/>
            <person name="Miyauchi S."/>
            <person name="Thiergart T."/>
            <person name="Pickel B."/>
            <person name="Atanasova L."/>
            <person name="Karlsson M."/>
            <person name="Huettel B."/>
            <person name="Barry K.W."/>
            <person name="Haridas S."/>
            <person name="Chen C."/>
            <person name="Bauer D."/>
            <person name="Andreopoulos W."/>
            <person name="Pangilinan J."/>
            <person name="LaButti K."/>
            <person name="Riley R."/>
            <person name="Lipzen A."/>
            <person name="Clum A."/>
            <person name="Drula E."/>
            <person name="Henrissat B."/>
            <person name="Kohler A."/>
            <person name="Grigoriev I.V."/>
            <person name="Martin F.M."/>
            <person name="Hacquard S."/>
        </authorList>
    </citation>
    <scope>NUCLEOTIDE SEQUENCE</scope>
    <source>
        <strain evidence="2">FSSC 5 MPI-SDFR-AT-0091</strain>
    </source>
</reference>
<organism evidence="2 3">
    <name type="scientific">Fusarium solani</name>
    <name type="common">Filamentous fungus</name>
    <dbReference type="NCBI Taxonomy" id="169388"/>
    <lineage>
        <taxon>Eukaryota</taxon>
        <taxon>Fungi</taxon>
        <taxon>Dikarya</taxon>
        <taxon>Ascomycota</taxon>
        <taxon>Pezizomycotina</taxon>
        <taxon>Sordariomycetes</taxon>
        <taxon>Hypocreomycetidae</taxon>
        <taxon>Hypocreales</taxon>
        <taxon>Nectriaceae</taxon>
        <taxon>Fusarium</taxon>
        <taxon>Fusarium solani species complex</taxon>
    </lineage>
</organism>
<proteinExistence type="predicted"/>